<evidence type="ECO:0000256" key="4">
    <source>
        <dbReference type="ARBA" id="ARBA00022989"/>
    </source>
</evidence>
<evidence type="ECO:0000256" key="1">
    <source>
        <dbReference type="ARBA" id="ARBA00004141"/>
    </source>
</evidence>
<dbReference type="CDD" id="cd10432">
    <property type="entry name" value="BI-1-like_bacterial"/>
    <property type="match status" value="1"/>
</dbReference>
<feature type="transmembrane region" description="Helical" evidence="6">
    <location>
        <begin position="205"/>
        <end position="228"/>
    </location>
</feature>
<accession>A0ABU9U9Q7</accession>
<evidence type="ECO:0000256" key="5">
    <source>
        <dbReference type="ARBA" id="ARBA00023136"/>
    </source>
</evidence>
<sequence>MIENNNLLTTSEAKGNMLSKTMSNIYLFMAAGLALTGVVSFAVLNNEPLLRTILTNQFLFFGLIIAELAVVVILSTSIHKMTPMGATIAFAAYSVLNGITLSPIFLIYTGESIATTFFVTAGTFAGVSLFGYVTKKDLTGVGAIAGMALWGLILASIVNLFLRSSTLMLITSYVGVVIFVALTAYDTQALKRMAEEMDMSDESTFVKFSIIGALKLYLDFINLFLMLLRIMGRRR</sequence>
<dbReference type="PANTHER" id="PTHR23291:SF50">
    <property type="entry name" value="PROTEIN LIFEGUARD 4"/>
    <property type="match status" value="1"/>
</dbReference>
<comment type="subcellular location">
    <subcellularLocation>
        <location evidence="1">Membrane</location>
        <topology evidence="1">Multi-pass membrane protein</topology>
    </subcellularLocation>
</comment>
<keyword evidence="3 6" id="KW-0812">Transmembrane</keyword>
<feature type="transmembrane region" description="Helical" evidence="6">
    <location>
        <begin position="115"/>
        <end position="134"/>
    </location>
</feature>
<gene>
    <name evidence="7" type="ORF">WKV44_02500</name>
</gene>
<dbReference type="PANTHER" id="PTHR23291">
    <property type="entry name" value="BAX INHIBITOR-RELATED"/>
    <property type="match status" value="1"/>
</dbReference>
<feature type="transmembrane region" description="Helical" evidence="6">
    <location>
        <begin position="58"/>
        <end position="78"/>
    </location>
</feature>
<keyword evidence="4 6" id="KW-1133">Transmembrane helix</keyword>
<protein>
    <submittedName>
        <fullName evidence="7">Bax inhibitor-1/YccA family protein</fullName>
    </submittedName>
</protein>
<dbReference type="Pfam" id="PF01027">
    <property type="entry name" value="Bax1-I"/>
    <property type="match status" value="1"/>
</dbReference>
<feature type="transmembrane region" description="Helical" evidence="6">
    <location>
        <begin position="84"/>
        <end position="108"/>
    </location>
</feature>
<organism evidence="7 8">
    <name type="scientific">Rarispira pelagica</name>
    <dbReference type="NCBI Taxonomy" id="3141764"/>
    <lineage>
        <taxon>Bacteria</taxon>
        <taxon>Pseudomonadati</taxon>
        <taxon>Spirochaetota</taxon>
        <taxon>Spirochaetia</taxon>
        <taxon>Winmispirales</taxon>
        <taxon>Winmispiraceae</taxon>
        <taxon>Rarispira</taxon>
    </lineage>
</organism>
<evidence type="ECO:0000256" key="2">
    <source>
        <dbReference type="ARBA" id="ARBA00010350"/>
    </source>
</evidence>
<dbReference type="InterPro" id="IPR006214">
    <property type="entry name" value="Bax_inhibitor_1-related"/>
</dbReference>
<proteinExistence type="inferred from homology"/>
<comment type="similarity">
    <text evidence="2 6">Belongs to the BI1 family.</text>
</comment>
<comment type="caution">
    <text evidence="7">The sequence shown here is derived from an EMBL/GenBank/DDBJ whole genome shotgun (WGS) entry which is preliminary data.</text>
</comment>
<dbReference type="EMBL" id="JBCHKQ010000001">
    <property type="protein sequence ID" value="MEM5947405.1"/>
    <property type="molecule type" value="Genomic_DNA"/>
</dbReference>
<feature type="transmembrane region" description="Helical" evidence="6">
    <location>
        <begin position="25"/>
        <end position="46"/>
    </location>
</feature>
<feature type="transmembrane region" description="Helical" evidence="6">
    <location>
        <begin position="140"/>
        <end position="162"/>
    </location>
</feature>
<evidence type="ECO:0000256" key="6">
    <source>
        <dbReference type="RuleBase" id="RU004379"/>
    </source>
</evidence>
<evidence type="ECO:0000313" key="7">
    <source>
        <dbReference type="EMBL" id="MEM5947405.1"/>
    </source>
</evidence>
<name>A0ABU9U9Q7_9SPIR</name>
<reference evidence="7 8" key="1">
    <citation type="submission" date="2024-03" db="EMBL/GenBank/DDBJ databases">
        <title>Ignisphaera cupida sp. nov., a hyperthermophilic hydrolytic archaeon from a hot spring of Kamchatka, and proposal of Ignisphaeraceae fam. nov.</title>
        <authorList>
            <person name="Podosokorskaya O.A."/>
            <person name="Elcheninov A.G."/>
            <person name="Maltseva A.I."/>
            <person name="Zayulina K.S."/>
            <person name="Novikov A."/>
            <person name="Merkel A.Y."/>
        </authorList>
    </citation>
    <scope>NUCLEOTIDE SEQUENCE [LARGE SCALE GENOMIC DNA]</scope>
    <source>
        <strain evidence="7 8">38H-sp</strain>
    </source>
</reference>
<evidence type="ECO:0000256" key="3">
    <source>
        <dbReference type="ARBA" id="ARBA00022692"/>
    </source>
</evidence>
<dbReference type="Proteomes" id="UP001466331">
    <property type="component" value="Unassembled WGS sequence"/>
</dbReference>
<evidence type="ECO:0000313" key="8">
    <source>
        <dbReference type="Proteomes" id="UP001466331"/>
    </source>
</evidence>
<dbReference type="RefSeq" id="WP_420068854.1">
    <property type="nucleotide sequence ID" value="NZ_JBCHKQ010000001.1"/>
</dbReference>
<keyword evidence="5 6" id="KW-0472">Membrane</keyword>
<feature type="transmembrane region" description="Helical" evidence="6">
    <location>
        <begin position="167"/>
        <end position="185"/>
    </location>
</feature>
<keyword evidence="8" id="KW-1185">Reference proteome</keyword>